<protein>
    <submittedName>
        <fullName evidence="9">Multicomponent Na+:H+ antiporter subunit F</fullName>
    </submittedName>
</protein>
<reference evidence="9 10" key="1">
    <citation type="submission" date="2020-08" db="EMBL/GenBank/DDBJ databases">
        <title>Sequencing the genomes of 1000 actinobacteria strains.</title>
        <authorList>
            <person name="Klenk H.-P."/>
        </authorList>
    </citation>
    <scope>NUCLEOTIDE SEQUENCE [LARGE SCALE GENOMIC DNA]</scope>
    <source>
        <strain evidence="9 10">DSM 28796</strain>
    </source>
</reference>
<keyword evidence="6 8" id="KW-1133">Transmembrane helix</keyword>
<evidence type="ECO:0000256" key="1">
    <source>
        <dbReference type="ARBA" id="ARBA00004651"/>
    </source>
</evidence>
<keyword evidence="5 8" id="KW-0812">Transmembrane</keyword>
<organism evidence="9 10">
    <name type="scientific">Brachybacterium aquaticum</name>
    <dbReference type="NCBI Taxonomy" id="1432564"/>
    <lineage>
        <taxon>Bacteria</taxon>
        <taxon>Bacillati</taxon>
        <taxon>Actinomycetota</taxon>
        <taxon>Actinomycetes</taxon>
        <taxon>Micrococcales</taxon>
        <taxon>Dermabacteraceae</taxon>
        <taxon>Brachybacterium</taxon>
    </lineage>
</organism>
<dbReference type="GO" id="GO:0015385">
    <property type="term" value="F:sodium:proton antiporter activity"/>
    <property type="evidence" value="ECO:0007669"/>
    <property type="project" value="TreeGrafter"/>
</dbReference>
<feature type="transmembrane region" description="Helical" evidence="8">
    <location>
        <begin position="35"/>
        <end position="53"/>
    </location>
</feature>
<dbReference type="InterPro" id="IPR007208">
    <property type="entry name" value="MrpF/PhaF-like"/>
</dbReference>
<evidence type="ECO:0000313" key="10">
    <source>
        <dbReference type="Proteomes" id="UP000588158"/>
    </source>
</evidence>
<dbReference type="Proteomes" id="UP000588158">
    <property type="component" value="Unassembled WGS sequence"/>
</dbReference>
<comment type="caution">
    <text evidence="9">The sequence shown here is derived from an EMBL/GenBank/DDBJ whole genome shotgun (WGS) entry which is preliminary data.</text>
</comment>
<evidence type="ECO:0000256" key="3">
    <source>
        <dbReference type="ARBA" id="ARBA00022448"/>
    </source>
</evidence>
<dbReference type="Pfam" id="PF04066">
    <property type="entry name" value="MrpF_PhaF"/>
    <property type="match status" value="1"/>
</dbReference>
<evidence type="ECO:0000256" key="5">
    <source>
        <dbReference type="ARBA" id="ARBA00022692"/>
    </source>
</evidence>
<evidence type="ECO:0000256" key="4">
    <source>
        <dbReference type="ARBA" id="ARBA00022475"/>
    </source>
</evidence>
<gene>
    <name evidence="9" type="ORF">HNR70_002942</name>
</gene>
<evidence type="ECO:0000256" key="2">
    <source>
        <dbReference type="ARBA" id="ARBA00009212"/>
    </source>
</evidence>
<dbReference type="EMBL" id="JACHLZ010000001">
    <property type="protein sequence ID" value="MBB5833129.1"/>
    <property type="molecule type" value="Genomic_DNA"/>
</dbReference>
<keyword evidence="10" id="KW-1185">Reference proteome</keyword>
<dbReference type="GO" id="GO:0005886">
    <property type="term" value="C:plasma membrane"/>
    <property type="evidence" value="ECO:0007669"/>
    <property type="project" value="UniProtKB-SubCell"/>
</dbReference>
<accession>A0A841ACX8</accession>
<feature type="transmembrane region" description="Helical" evidence="8">
    <location>
        <begin position="59"/>
        <end position="81"/>
    </location>
</feature>
<evidence type="ECO:0000256" key="6">
    <source>
        <dbReference type="ARBA" id="ARBA00022989"/>
    </source>
</evidence>
<dbReference type="PANTHER" id="PTHR34702">
    <property type="entry name" value="NA(+)/H(+) ANTIPORTER SUBUNIT F1"/>
    <property type="match status" value="1"/>
</dbReference>
<dbReference type="PANTHER" id="PTHR34702:SF1">
    <property type="entry name" value="NA(+)_H(+) ANTIPORTER SUBUNIT F"/>
    <property type="match status" value="1"/>
</dbReference>
<keyword evidence="4" id="KW-1003">Cell membrane</keyword>
<comment type="subcellular location">
    <subcellularLocation>
        <location evidence="1">Cell membrane</location>
        <topology evidence="1">Multi-pass membrane protein</topology>
    </subcellularLocation>
</comment>
<proteinExistence type="inferred from homology"/>
<keyword evidence="3" id="KW-0813">Transport</keyword>
<evidence type="ECO:0000313" key="9">
    <source>
        <dbReference type="EMBL" id="MBB5833129.1"/>
    </source>
</evidence>
<dbReference type="RefSeq" id="WP_184326336.1">
    <property type="nucleotide sequence ID" value="NZ_JACHLZ010000001.1"/>
</dbReference>
<name>A0A841ACX8_9MICO</name>
<keyword evidence="7 8" id="KW-0472">Membrane</keyword>
<evidence type="ECO:0000256" key="8">
    <source>
        <dbReference type="SAM" id="Phobius"/>
    </source>
</evidence>
<dbReference type="AlphaFoldDB" id="A0A841ACX8"/>
<feature type="transmembrane region" description="Helical" evidence="8">
    <location>
        <begin position="6"/>
        <end position="23"/>
    </location>
</feature>
<sequence length="85" mass="8838">MTPLDIAIVCIAAVLLASVYRIVAGPTAADRAVAADLLTFSVVGILVLIGARWERLGTFDLVLIATLVSFLAAVSLARGLMGGRR</sequence>
<evidence type="ECO:0000256" key="7">
    <source>
        <dbReference type="ARBA" id="ARBA00023136"/>
    </source>
</evidence>
<comment type="similarity">
    <text evidence="2">Belongs to the CPA3 antiporters (TC 2.A.63) subunit F family.</text>
</comment>